<dbReference type="AlphaFoldDB" id="A0A3B5QR12"/>
<proteinExistence type="predicted"/>
<sequence>KWPQTGFLKEHNTNSRLQYLTQTDSLRRLSIHHNTLYQILSTMVYLHCYSLYIYIQRSFRYSHTLQCKPFFGKSTIQLSRWVLVRPR</sequence>
<organism evidence="2 3">
    <name type="scientific">Xiphophorus maculatus</name>
    <name type="common">Southern platyfish</name>
    <name type="synonym">Platypoecilus maculatus</name>
    <dbReference type="NCBI Taxonomy" id="8083"/>
    <lineage>
        <taxon>Eukaryota</taxon>
        <taxon>Metazoa</taxon>
        <taxon>Chordata</taxon>
        <taxon>Craniata</taxon>
        <taxon>Vertebrata</taxon>
        <taxon>Euteleostomi</taxon>
        <taxon>Actinopterygii</taxon>
        <taxon>Neopterygii</taxon>
        <taxon>Teleostei</taxon>
        <taxon>Neoteleostei</taxon>
        <taxon>Acanthomorphata</taxon>
        <taxon>Ovalentaria</taxon>
        <taxon>Atherinomorphae</taxon>
        <taxon>Cyprinodontiformes</taxon>
        <taxon>Poeciliidae</taxon>
        <taxon>Poeciliinae</taxon>
        <taxon>Xiphophorus</taxon>
    </lineage>
</organism>
<accession>A0A3B5QR12</accession>
<keyword evidence="1" id="KW-0472">Membrane</keyword>
<reference evidence="2" key="4">
    <citation type="submission" date="2025-09" db="UniProtKB">
        <authorList>
            <consortium name="Ensembl"/>
        </authorList>
    </citation>
    <scope>IDENTIFICATION</scope>
    <source>
        <strain evidence="2">JP 163 A</strain>
    </source>
</reference>
<dbReference type="InParanoid" id="A0A3B5QR12"/>
<keyword evidence="1" id="KW-1133">Transmembrane helix</keyword>
<name>A0A3B5QR12_XIPMA</name>
<evidence type="ECO:0000256" key="1">
    <source>
        <dbReference type="SAM" id="Phobius"/>
    </source>
</evidence>
<reference evidence="2" key="3">
    <citation type="submission" date="2025-08" db="UniProtKB">
        <authorList>
            <consortium name="Ensembl"/>
        </authorList>
    </citation>
    <scope>IDENTIFICATION</scope>
    <source>
        <strain evidence="2">JP 163 A</strain>
    </source>
</reference>
<keyword evidence="1" id="KW-0812">Transmembrane</keyword>
<dbReference type="Proteomes" id="UP000002852">
    <property type="component" value="Unassembled WGS sequence"/>
</dbReference>
<evidence type="ECO:0000313" key="3">
    <source>
        <dbReference type="Proteomes" id="UP000002852"/>
    </source>
</evidence>
<reference evidence="3" key="2">
    <citation type="journal article" date="2013" name="Nat. Genet.">
        <title>The genome of the platyfish, Xiphophorus maculatus, provides insights into evolutionary adaptation and several complex traits.</title>
        <authorList>
            <person name="Schartl M."/>
            <person name="Walter R.B."/>
            <person name="Shen Y."/>
            <person name="Garcia T."/>
            <person name="Catchen J."/>
            <person name="Amores A."/>
            <person name="Braasch I."/>
            <person name="Chalopin D."/>
            <person name="Volff J.N."/>
            <person name="Lesch K.P."/>
            <person name="Bisazza A."/>
            <person name="Minx P."/>
            <person name="Hillier L."/>
            <person name="Wilson R.K."/>
            <person name="Fuerstenberg S."/>
            <person name="Boore J."/>
            <person name="Searle S."/>
            <person name="Postlethwait J.H."/>
            <person name="Warren W.C."/>
        </authorList>
    </citation>
    <scope>NUCLEOTIDE SEQUENCE [LARGE SCALE GENOMIC DNA]</scope>
    <source>
        <strain evidence="3">JP 163 A</strain>
    </source>
</reference>
<evidence type="ECO:0000313" key="2">
    <source>
        <dbReference type="Ensembl" id="ENSXMAP00000033031.1"/>
    </source>
</evidence>
<dbReference type="Ensembl" id="ENSXMAT00000033294.1">
    <property type="protein sequence ID" value="ENSXMAP00000033031.1"/>
    <property type="gene ID" value="ENSXMAG00000021991.1"/>
</dbReference>
<feature type="transmembrane region" description="Helical" evidence="1">
    <location>
        <begin position="35"/>
        <end position="55"/>
    </location>
</feature>
<protein>
    <submittedName>
        <fullName evidence="2">Uncharacterized protein</fullName>
    </submittedName>
</protein>
<keyword evidence="3" id="KW-1185">Reference proteome</keyword>
<reference evidence="3" key="1">
    <citation type="submission" date="2012-01" db="EMBL/GenBank/DDBJ databases">
        <authorList>
            <person name="Walter R."/>
            <person name="Schartl M."/>
            <person name="Warren W."/>
        </authorList>
    </citation>
    <scope>NUCLEOTIDE SEQUENCE [LARGE SCALE GENOMIC DNA]</scope>
    <source>
        <strain evidence="3">JP 163 A</strain>
    </source>
</reference>